<reference evidence="4 5" key="1">
    <citation type="submission" date="2016-01" db="EMBL/GenBank/DDBJ databases">
        <title>Highly variable Streptococcus oralis are common among viridans streptococci isolated from primates.</title>
        <authorList>
            <person name="Denapaite D."/>
            <person name="Rieger M."/>
            <person name="Koendgen S."/>
            <person name="Brueckner R."/>
            <person name="Ochigava I."/>
            <person name="Kappeler P."/>
            <person name="Maetz-Rensing K."/>
            <person name="Leendertz F."/>
            <person name="Hakenbeck R."/>
        </authorList>
    </citation>
    <scope>NUCLEOTIDE SEQUENCE [LARGE SCALE GENOMIC DNA]</scope>
    <source>
        <strain evidence="4 5">DD07</strain>
    </source>
</reference>
<keyword evidence="1" id="KW-0677">Repeat</keyword>
<evidence type="ECO:0000256" key="1">
    <source>
        <dbReference type="ARBA" id="ARBA00022737"/>
    </source>
</evidence>
<dbReference type="PANTHER" id="PTHR45586:SF1">
    <property type="entry name" value="LIPOPOLYSACCHARIDE ASSEMBLY PROTEIN B"/>
    <property type="match status" value="1"/>
</dbReference>
<dbReference type="Proteomes" id="UP000070096">
    <property type="component" value="Unassembled WGS sequence"/>
</dbReference>
<evidence type="ECO:0000256" key="2">
    <source>
        <dbReference type="ARBA" id="ARBA00022803"/>
    </source>
</evidence>
<evidence type="ECO:0000313" key="4">
    <source>
        <dbReference type="EMBL" id="KXT72183.1"/>
    </source>
</evidence>
<accession>A0A139N8H4</accession>
<gene>
    <name evidence="4" type="ORF">SGODD07_00802</name>
</gene>
<dbReference type="InterPro" id="IPR051012">
    <property type="entry name" value="CellSynth/LPSAsmb/PSIAsmb"/>
</dbReference>
<protein>
    <submittedName>
        <fullName evidence="4">TPR-repeat-containing protein</fullName>
    </submittedName>
</protein>
<keyword evidence="2 3" id="KW-0802">TPR repeat</keyword>
<evidence type="ECO:0000313" key="5">
    <source>
        <dbReference type="Proteomes" id="UP000070096"/>
    </source>
</evidence>
<dbReference type="SUPFAM" id="SSF48452">
    <property type="entry name" value="TPR-like"/>
    <property type="match status" value="1"/>
</dbReference>
<dbReference type="PROSITE" id="PS50005">
    <property type="entry name" value="TPR"/>
    <property type="match status" value="1"/>
</dbReference>
<dbReference type="AlphaFoldDB" id="A0A139N8H4"/>
<proteinExistence type="predicted"/>
<dbReference type="InterPro" id="IPR019734">
    <property type="entry name" value="TPR_rpt"/>
</dbReference>
<dbReference type="SMART" id="SM00028">
    <property type="entry name" value="TPR"/>
    <property type="match status" value="3"/>
</dbReference>
<feature type="repeat" description="TPR" evidence="3">
    <location>
        <begin position="167"/>
        <end position="200"/>
    </location>
</feature>
<dbReference type="PATRIC" id="fig|1302.21.peg.900"/>
<organism evidence="4 5">
    <name type="scientific">Streptococcus gordonii</name>
    <dbReference type="NCBI Taxonomy" id="1302"/>
    <lineage>
        <taxon>Bacteria</taxon>
        <taxon>Bacillati</taxon>
        <taxon>Bacillota</taxon>
        <taxon>Bacilli</taxon>
        <taxon>Lactobacillales</taxon>
        <taxon>Streptococcaceae</taxon>
        <taxon>Streptococcus</taxon>
    </lineage>
</organism>
<dbReference type="Pfam" id="PF00515">
    <property type="entry name" value="TPR_1"/>
    <property type="match status" value="1"/>
</dbReference>
<dbReference type="InterPro" id="IPR011990">
    <property type="entry name" value="TPR-like_helical_dom_sf"/>
</dbReference>
<dbReference type="PROSITE" id="PS50293">
    <property type="entry name" value="TPR_REGION"/>
    <property type="match status" value="1"/>
</dbReference>
<evidence type="ECO:0000256" key="3">
    <source>
        <dbReference type="PROSITE-ProRule" id="PRU00339"/>
    </source>
</evidence>
<dbReference type="PANTHER" id="PTHR45586">
    <property type="entry name" value="TPR REPEAT-CONTAINING PROTEIN PA4667"/>
    <property type="match status" value="1"/>
</dbReference>
<name>A0A139N8H4_STRGN</name>
<dbReference type="Gene3D" id="1.25.40.10">
    <property type="entry name" value="Tetratricopeptide repeat domain"/>
    <property type="match status" value="3"/>
</dbReference>
<comment type="caution">
    <text evidence="4">The sequence shown here is derived from an EMBL/GenBank/DDBJ whole genome shotgun (WGS) entry which is preliminary data.</text>
</comment>
<sequence>MNNSEKMLSAIEAQDLVQAEEWFEKALLEDSNSILLDLAEYLESIGFFLQAKRIYNKLAPLYPQVNLNLAAIASEDGDLEEAFGYLEEISSNDPWYVNTLLIKADLYQMEGLPDVAREKLVEASQLSDDPIITFGLAEIDFELGNFSQAIKEYASLDNRTVYEQTGISTYQRIGVSYASLGKFEAAIEFLQKAIEIEYDESTVFELAVILYDQEDYQKANLYFKQLDTLSPDFEGYEYIYALSLHADHRAEEALFMAQQGLNKNPFDSQLALLASQVSYELHDTEKAESYLLDAWDNADDLEEIALRLTNLYLEQERFEDILALEDQDWDNVLTRWNIARSYQALEDIEKARELYGELHRDLRDNPEFLEEYIYLLRECGELESAKQEAQHYLTLVPDDSAMQEFYDSLDC</sequence>
<dbReference type="EMBL" id="LQRC01000120">
    <property type="protein sequence ID" value="KXT72183.1"/>
    <property type="molecule type" value="Genomic_DNA"/>
</dbReference>